<evidence type="ECO:0008006" key="5">
    <source>
        <dbReference type="Google" id="ProtNLM"/>
    </source>
</evidence>
<evidence type="ECO:0000313" key="3">
    <source>
        <dbReference type="EMBL" id="QOV87579.1"/>
    </source>
</evidence>
<feature type="compositionally biased region" description="Low complexity" evidence="1">
    <location>
        <begin position="552"/>
        <end position="563"/>
    </location>
</feature>
<feature type="region of interest" description="Disordered" evidence="1">
    <location>
        <begin position="499"/>
        <end position="563"/>
    </location>
</feature>
<gene>
    <name evidence="3" type="ORF">IPV69_14915</name>
</gene>
<organism evidence="3 4">
    <name type="scientific">Humisphaera borealis</name>
    <dbReference type="NCBI Taxonomy" id="2807512"/>
    <lineage>
        <taxon>Bacteria</taxon>
        <taxon>Pseudomonadati</taxon>
        <taxon>Planctomycetota</taxon>
        <taxon>Phycisphaerae</taxon>
        <taxon>Tepidisphaerales</taxon>
        <taxon>Tepidisphaeraceae</taxon>
        <taxon>Humisphaera</taxon>
    </lineage>
</organism>
<feature type="compositionally biased region" description="Basic and acidic residues" evidence="1">
    <location>
        <begin position="342"/>
        <end position="356"/>
    </location>
</feature>
<evidence type="ECO:0000256" key="1">
    <source>
        <dbReference type="SAM" id="MobiDB-lite"/>
    </source>
</evidence>
<keyword evidence="2" id="KW-0812">Transmembrane</keyword>
<dbReference type="Proteomes" id="UP000593765">
    <property type="component" value="Chromosome"/>
</dbReference>
<feature type="transmembrane region" description="Helical" evidence="2">
    <location>
        <begin position="459"/>
        <end position="477"/>
    </location>
</feature>
<evidence type="ECO:0000256" key="2">
    <source>
        <dbReference type="SAM" id="Phobius"/>
    </source>
</evidence>
<protein>
    <recommendedName>
        <fullName evidence="5">Zinc ribbon domain-containing protein</fullName>
    </recommendedName>
</protein>
<feature type="compositionally biased region" description="Low complexity" evidence="1">
    <location>
        <begin position="530"/>
        <end position="541"/>
    </location>
</feature>
<evidence type="ECO:0000313" key="4">
    <source>
        <dbReference type="Proteomes" id="UP000593765"/>
    </source>
</evidence>
<feature type="compositionally biased region" description="Basic and acidic residues" evidence="1">
    <location>
        <begin position="500"/>
        <end position="510"/>
    </location>
</feature>
<keyword evidence="2" id="KW-0472">Membrane</keyword>
<dbReference type="KEGG" id="hbs:IPV69_14915"/>
<feature type="region of interest" description="Disordered" evidence="1">
    <location>
        <begin position="421"/>
        <end position="440"/>
    </location>
</feature>
<name>A0A7M2WQB2_9BACT</name>
<keyword evidence="2" id="KW-1133">Transmembrane helix</keyword>
<proteinExistence type="predicted"/>
<accession>A0A7M2WQB2</accession>
<dbReference type="EMBL" id="CP063458">
    <property type="protein sequence ID" value="QOV87579.1"/>
    <property type="molecule type" value="Genomic_DNA"/>
</dbReference>
<sequence length="624" mass="65193">MVGPPTKGVSRVARLMADAIERDDLDRRDFILSAPRVAVSQSPDSGSSFSNALTPPGGAEAIRDGLRGKYVCPFCGSVNDSEQGMCPRCTMENSAATRKATKTRIGPWYVLQTRNPAAPGMTWETLLSFIRKGRVKPRSIVRGPTTHQLWRFAAQVKGLSREFAICYSCGSNIETNASLCPTCNRMQEPPPNPDALLEASRDAQLPNYGTPPATIDGNVLAASGPATIVGQLMPGSLAASAPAVVAPPVNEGDFVIPALGSGQTPGRGAAAASGLAAGTNVAPPYTPGPATPIPVVPQPAAAAPTPAPARNRGVPAQKPTTEVAPEPYSGISGDASWAKIPETPRDRVQPKPERPRPAPRGPATAAPNAGQAFNPYADDDAPGRRNEGDGGFLSAKDLAAAFNLGFVGEDDEAPVQRTVRQPAANPAASRNPTAGAMGVPGGVPGYPAPARSRFRGLKIFLLLLMLAAAGFGVAVAVNPELFDTTKAWVKKQIDNLSKQTEADKLGDQPRKTSNQPKPAATRPTDDIVRPGVTNPGVPNPGLSNPGITGERPTATPGTTPPAGLGVTPAQKVFSEAMDLEDTDPAKALEKYKRMKVEYPREEWPALLETAIKRVEGKLGVRPPG</sequence>
<reference evidence="3 4" key="1">
    <citation type="submission" date="2020-10" db="EMBL/GenBank/DDBJ databases">
        <title>Wide distribution of Phycisphaera-like planctomycetes from WD2101 soil group in peatlands and genome analysis of the first cultivated representative.</title>
        <authorList>
            <person name="Dedysh S.N."/>
            <person name="Beletsky A.V."/>
            <person name="Ivanova A."/>
            <person name="Kulichevskaya I.S."/>
            <person name="Suzina N.E."/>
            <person name="Philippov D.A."/>
            <person name="Rakitin A.L."/>
            <person name="Mardanov A.V."/>
            <person name="Ravin N.V."/>
        </authorList>
    </citation>
    <scope>NUCLEOTIDE SEQUENCE [LARGE SCALE GENOMIC DNA]</scope>
    <source>
        <strain evidence="3 4">M1803</strain>
    </source>
</reference>
<dbReference type="RefSeq" id="WP_206290486.1">
    <property type="nucleotide sequence ID" value="NZ_CP063458.1"/>
</dbReference>
<feature type="region of interest" description="Disordered" evidence="1">
    <location>
        <begin position="289"/>
        <end position="392"/>
    </location>
</feature>
<keyword evidence="4" id="KW-1185">Reference proteome</keyword>
<dbReference type="AlphaFoldDB" id="A0A7M2WQB2"/>